<accession>A0A3S8RLV1</accession>
<dbReference type="EMBL" id="CP034234">
    <property type="protein sequence ID" value="AZK43829.1"/>
    <property type="molecule type" value="Genomic_DNA"/>
</dbReference>
<proteinExistence type="predicted"/>
<name>A0A3S8RLV1_9FIRM</name>
<organism evidence="1 2">
    <name type="scientific">Erysipelothrix piscisicarius</name>
    <dbReference type="NCBI Taxonomy" id="2485784"/>
    <lineage>
        <taxon>Bacteria</taxon>
        <taxon>Bacillati</taxon>
        <taxon>Bacillota</taxon>
        <taxon>Erysipelotrichia</taxon>
        <taxon>Erysipelotrichales</taxon>
        <taxon>Erysipelotrichaceae</taxon>
        <taxon>Erysipelothrix</taxon>
    </lineage>
</organism>
<keyword evidence="2" id="KW-1185">Reference proteome</keyword>
<reference evidence="1 2" key="1">
    <citation type="journal article" date="2020" name="Int. J. Syst. Evol. Microbiol.">
        <title>Description of Erysipelothrix piscisicarius sp. nov., an emergent fish pathogen, and assessment of virulence using a tiger barb (Puntigrus tetrazona) infection model.</title>
        <authorList>
            <person name="Pomaranski E.K."/>
            <person name="Griffin M.J."/>
            <person name="Camus A.C."/>
            <person name="Armwood A.R."/>
            <person name="Shelley J."/>
            <person name="Waldbieser G.C."/>
            <person name="LaFrentz B.R."/>
            <person name="Garcia J.C."/>
            <person name="Yanong R."/>
            <person name="Soto E."/>
        </authorList>
    </citation>
    <scope>NUCLEOTIDE SEQUENCE [LARGE SCALE GENOMIC DNA]</scope>
    <source>
        <strain evidence="1 2">15TAL0474</strain>
    </source>
</reference>
<dbReference type="RefSeq" id="WP_125164040.1">
    <property type="nucleotide sequence ID" value="NZ_CP034234.1"/>
</dbReference>
<dbReference type="KEGG" id="eri:EEI45_02610"/>
<protein>
    <submittedName>
        <fullName evidence="1">Uncharacterized protein</fullName>
    </submittedName>
</protein>
<sequence>MKKLIVPAILAAAGYGLYKYINEPTTRNRFLKPVMVPTLGRDKDIFVGEKHLYSFYISEGDFTRILKEHIRIKQAGFDLNINESYTNMRFEEMILPRMDTNSNDTIQADIIANYRENGSLKVGVIKEINIVPDTDVRERRITRKDLEMFADRYQQQDIPGVITVRFHLKEADAFKESLDVVILKDRTLFIFEPGKEHEDSGQIGIHTWFGSRDHEATYTYEMAYHFGDFK</sequence>
<evidence type="ECO:0000313" key="1">
    <source>
        <dbReference type="EMBL" id="AZK43829.1"/>
    </source>
</evidence>
<evidence type="ECO:0000313" key="2">
    <source>
        <dbReference type="Proteomes" id="UP000278804"/>
    </source>
</evidence>
<gene>
    <name evidence="1" type="ORF">EEI45_02610</name>
</gene>
<dbReference type="Proteomes" id="UP000278804">
    <property type="component" value="Chromosome"/>
</dbReference>
<dbReference type="AlphaFoldDB" id="A0A3S8RLV1"/>